<proteinExistence type="predicted"/>
<evidence type="ECO:0000313" key="1">
    <source>
        <dbReference type="EMBL" id="ADG69473.1"/>
    </source>
</evidence>
<keyword evidence="2" id="KW-1185">Reference proteome</keyword>
<dbReference type="Proteomes" id="UP000002220">
    <property type="component" value="Chromosome"/>
</dbReference>
<dbReference type="EMBL" id="CP001744">
    <property type="protein sequence ID" value="ADG69473.1"/>
    <property type="molecule type" value="Genomic_DNA"/>
</dbReference>
<protein>
    <submittedName>
        <fullName evidence="1">Uncharacterized protein</fullName>
    </submittedName>
</protein>
<dbReference type="HOGENOM" id="CLU_2937691_0_0_0"/>
<reference evidence="1 2" key="1">
    <citation type="journal article" date="2010" name="Stand. Genomic Sci.">
        <title>Complete genome sequence of Planctomyces limnophilus type strain (Mu 290).</title>
        <authorList>
            <person name="Labutti K."/>
            <person name="Sikorski J."/>
            <person name="Schneider S."/>
            <person name="Nolan M."/>
            <person name="Lucas S."/>
            <person name="Glavina Del Rio T."/>
            <person name="Tice H."/>
            <person name="Cheng J.F."/>
            <person name="Goodwin L."/>
            <person name="Pitluck S."/>
            <person name="Liolios K."/>
            <person name="Ivanova N."/>
            <person name="Mavromatis K."/>
            <person name="Mikhailova N."/>
            <person name="Pati A."/>
            <person name="Chen A."/>
            <person name="Palaniappan K."/>
            <person name="Land M."/>
            <person name="Hauser L."/>
            <person name="Chang Y.J."/>
            <person name="Jeffries C.D."/>
            <person name="Tindall B.J."/>
            <person name="Rohde M."/>
            <person name="Goker M."/>
            <person name="Woyke T."/>
            <person name="Bristow J."/>
            <person name="Eisen J.A."/>
            <person name="Markowitz V."/>
            <person name="Hugenholtz P."/>
            <person name="Kyrpides N.C."/>
            <person name="Klenk H.P."/>
            <person name="Lapidus A."/>
        </authorList>
    </citation>
    <scope>NUCLEOTIDE SEQUENCE [LARGE SCALE GENOMIC DNA]</scope>
    <source>
        <strain evidence="2">ATCC 43296 / DSM 3776 / IFAM 1008 / 290</strain>
    </source>
</reference>
<gene>
    <name evidence="1" type="ordered locus">Plim_3661</name>
</gene>
<dbReference type="KEGG" id="plm:Plim_3661"/>
<dbReference type="AlphaFoldDB" id="D5SVW3"/>
<organism evidence="1 2">
    <name type="scientific">Planctopirus limnophila (strain ATCC 43296 / DSM 3776 / IFAM 1008 / Mu 290)</name>
    <name type="common">Planctomyces limnophilus</name>
    <dbReference type="NCBI Taxonomy" id="521674"/>
    <lineage>
        <taxon>Bacteria</taxon>
        <taxon>Pseudomonadati</taxon>
        <taxon>Planctomycetota</taxon>
        <taxon>Planctomycetia</taxon>
        <taxon>Planctomycetales</taxon>
        <taxon>Planctomycetaceae</taxon>
        <taxon>Planctopirus</taxon>
    </lineage>
</organism>
<accession>D5SVW3</accession>
<name>D5SVW3_PLAL2</name>
<sequence length="60" mass="7107">MGKIFRRKRQQPARSQIVKMDNCDRYMDPGFWLIQGVLRHPCAFKESRLLMTVRSSPGRL</sequence>
<evidence type="ECO:0000313" key="2">
    <source>
        <dbReference type="Proteomes" id="UP000002220"/>
    </source>
</evidence>